<dbReference type="GO" id="GO:0005829">
    <property type="term" value="C:cytosol"/>
    <property type="evidence" value="ECO:0007669"/>
    <property type="project" value="TreeGrafter"/>
</dbReference>
<keyword evidence="3" id="KW-0012">Acyltransferase</keyword>
<evidence type="ECO:0000256" key="1">
    <source>
        <dbReference type="ARBA" id="ARBA00013258"/>
    </source>
</evidence>
<gene>
    <name evidence="6" type="ORF">DIU77_02495</name>
</gene>
<proteinExistence type="predicted"/>
<name>A0A2W4LI80_9PSEU</name>
<dbReference type="EC" id="2.3.1.39" evidence="1"/>
<comment type="caution">
    <text evidence="6">The sequence shown here is derived from an EMBL/GenBank/DDBJ whole genome shotgun (WGS) entry which is preliminary data.</text>
</comment>
<reference evidence="6" key="1">
    <citation type="submission" date="2018-05" db="EMBL/GenBank/DDBJ databases">
        <authorList>
            <person name="Lanie J.A."/>
            <person name="Ng W.-L."/>
            <person name="Kazmierczak K.M."/>
            <person name="Andrzejewski T.M."/>
            <person name="Davidsen T.M."/>
            <person name="Wayne K.J."/>
            <person name="Tettelin H."/>
            <person name="Glass J.I."/>
            <person name="Rusch D."/>
            <person name="Podicherti R."/>
            <person name="Tsui H.-C.T."/>
            <person name="Winkler M.E."/>
        </authorList>
    </citation>
    <scope>NUCLEOTIDE SEQUENCE</scope>
    <source>
        <strain evidence="6">ZC4RG45</strain>
    </source>
</reference>
<dbReference type="Gene3D" id="3.30.70.250">
    <property type="entry name" value="Malonyl-CoA ACP transacylase, ACP-binding"/>
    <property type="match status" value="1"/>
</dbReference>
<keyword evidence="2 6" id="KW-0808">Transferase</keyword>
<dbReference type="InterPro" id="IPR014043">
    <property type="entry name" value="Acyl_transferase_dom"/>
</dbReference>
<dbReference type="InterPro" id="IPR050858">
    <property type="entry name" value="Mal-CoA-ACP_Trans/PKS_FabD"/>
</dbReference>
<evidence type="ECO:0000313" key="6">
    <source>
        <dbReference type="EMBL" id="PZN00850.1"/>
    </source>
</evidence>
<dbReference type="Gene3D" id="3.40.366.10">
    <property type="entry name" value="Malonyl-Coenzyme A Acyl Carrier Protein, domain 2"/>
    <property type="match status" value="1"/>
</dbReference>
<dbReference type="SMART" id="SM00827">
    <property type="entry name" value="PKS_AT"/>
    <property type="match status" value="1"/>
</dbReference>
<accession>A0A2W4LI80</accession>
<evidence type="ECO:0000256" key="4">
    <source>
        <dbReference type="ARBA" id="ARBA00048462"/>
    </source>
</evidence>
<dbReference type="SUPFAM" id="SSF55048">
    <property type="entry name" value="Probable ACP-binding domain of malonyl-CoA ACP transacylase"/>
    <property type="match status" value="1"/>
</dbReference>
<dbReference type="Pfam" id="PF00698">
    <property type="entry name" value="Acyl_transf_1"/>
    <property type="match status" value="1"/>
</dbReference>
<organism evidence="6">
    <name type="scientific">Thermocrispum agreste</name>
    <dbReference type="NCBI Taxonomy" id="37925"/>
    <lineage>
        <taxon>Bacteria</taxon>
        <taxon>Bacillati</taxon>
        <taxon>Actinomycetota</taxon>
        <taxon>Actinomycetes</taxon>
        <taxon>Pseudonocardiales</taxon>
        <taxon>Pseudonocardiaceae</taxon>
        <taxon>Thermocrispum</taxon>
    </lineage>
</organism>
<dbReference type="PANTHER" id="PTHR42681:SF1">
    <property type="entry name" value="MALONYL-COA-ACYL CARRIER PROTEIN TRANSACYLASE, MITOCHONDRIAL"/>
    <property type="match status" value="1"/>
</dbReference>
<dbReference type="EMBL" id="QGUI01000055">
    <property type="protein sequence ID" value="PZN00850.1"/>
    <property type="molecule type" value="Genomic_DNA"/>
</dbReference>
<evidence type="ECO:0000256" key="2">
    <source>
        <dbReference type="ARBA" id="ARBA00022679"/>
    </source>
</evidence>
<dbReference type="PANTHER" id="PTHR42681">
    <property type="entry name" value="MALONYL-COA-ACYL CARRIER PROTEIN TRANSACYLASE, MITOCHONDRIAL"/>
    <property type="match status" value="1"/>
</dbReference>
<dbReference type="AlphaFoldDB" id="A0A2W4LI80"/>
<dbReference type="InterPro" id="IPR016035">
    <property type="entry name" value="Acyl_Trfase/lysoPLipase"/>
</dbReference>
<dbReference type="InterPro" id="IPR001227">
    <property type="entry name" value="Ac_transferase_dom_sf"/>
</dbReference>
<dbReference type="SUPFAM" id="SSF52151">
    <property type="entry name" value="FabD/lysophospholipase-like"/>
    <property type="match status" value="1"/>
</dbReference>
<dbReference type="GO" id="GO:0006633">
    <property type="term" value="P:fatty acid biosynthetic process"/>
    <property type="evidence" value="ECO:0007669"/>
    <property type="project" value="TreeGrafter"/>
</dbReference>
<comment type="catalytic activity">
    <reaction evidence="4">
        <text>holo-[ACP] + malonyl-CoA = malonyl-[ACP] + CoA</text>
        <dbReference type="Rhea" id="RHEA:41792"/>
        <dbReference type="Rhea" id="RHEA-COMP:9623"/>
        <dbReference type="Rhea" id="RHEA-COMP:9685"/>
        <dbReference type="ChEBI" id="CHEBI:57287"/>
        <dbReference type="ChEBI" id="CHEBI:57384"/>
        <dbReference type="ChEBI" id="CHEBI:64479"/>
        <dbReference type="ChEBI" id="CHEBI:78449"/>
        <dbReference type="EC" id="2.3.1.39"/>
    </reaction>
</comment>
<protein>
    <recommendedName>
        <fullName evidence="1">[acyl-carrier-protein] S-malonyltransferase</fullName>
        <ecNumber evidence="1">2.3.1.39</ecNumber>
    </recommendedName>
</protein>
<evidence type="ECO:0000259" key="5">
    <source>
        <dbReference type="SMART" id="SM00827"/>
    </source>
</evidence>
<dbReference type="GO" id="GO:0004314">
    <property type="term" value="F:[acyl-carrier-protein] S-malonyltransferase activity"/>
    <property type="evidence" value="ECO:0007669"/>
    <property type="project" value="UniProtKB-EC"/>
</dbReference>
<sequence length="348" mass="36236">MRTRRQAVRLWGSSKDARSTWYSATSRPEAIAVFARNVTHELAVLTPGQGSQSPGMLTPWLEVDGARKRLAEWSEATGLDLIRLGTEADADEIQDTAITQPLIVAASLLAYEIGAERGLWPADAPVAGHSVGELAAAAIAGVLDATDAVALAAVRGAEMAKACALAETSMAAVMMGDPDEVVAWLAEHGLSAANRNGAGQIVASGPADAIAAIVADPLPGTKVRQLKVAGAFHTEYMAPAREALAGHAAKITPRDPDRPLLSNADGAVVSSGKEYLDRLVSQVTSPVRWDLTMQTLAEIGVTSTVELPPAGTLTGLVRRQLKGTVTGTTAIKVPADLDKLADDSRESS</sequence>
<dbReference type="InterPro" id="IPR016036">
    <property type="entry name" value="Malonyl_transacylase_ACP-bd"/>
</dbReference>
<evidence type="ECO:0000256" key="3">
    <source>
        <dbReference type="ARBA" id="ARBA00023315"/>
    </source>
</evidence>
<feature type="domain" description="Malonyl-CoA:ACP transacylase (MAT)" evidence="5">
    <location>
        <begin position="45"/>
        <end position="333"/>
    </location>
</feature>
<dbReference type="STRING" id="1111738.GCA_000427905_00647"/>